<keyword evidence="3" id="KW-1185">Reference proteome</keyword>
<evidence type="ECO:0008006" key="4">
    <source>
        <dbReference type="Google" id="ProtNLM"/>
    </source>
</evidence>
<feature type="chain" id="PRO_5041271705" description="Lipoprotein" evidence="1">
    <location>
        <begin position="21"/>
        <end position="194"/>
    </location>
</feature>
<organism evidence="2 3">
    <name type="scientific">Mesoterricola sediminis</name>
    <dbReference type="NCBI Taxonomy" id="2927980"/>
    <lineage>
        <taxon>Bacteria</taxon>
        <taxon>Pseudomonadati</taxon>
        <taxon>Acidobacteriota</taxon>
        <taxon>Holophagae</taxon>
        <taxon>Holophagales</taxon>
        <taxon>Holophagaceae</taxon>
        <taxon>Mesoterricola</taxon>
    </lineage>
</organism>
<dbReference type="Proteomes" id="UP001228113">
    <property type="component" value="Chromosome"/>
</dbReference>
<protein>
    <recommendedName>
        <fullName evidence="4">Lipoprotein</fullName>
    </recommendedName>
</protein>
<gene>
    <name evidence="2" type="ORF">METESE_36560</name>
</gene>
<evidence type="ECO:0000256" key="1">
    <source>
        <dbReference type="SAM" id="SignalP"/>
    </source>
</evidence>
<dbReference type="AlphaFoldDB" id="A0AA48KHT8"/>
<feature type="signal peptide" evidence="1">
    <location>
        <begin position="1"/>
        <end position="20"/>
    </location>
</feature>
<dbReference type="RefSeq" id="WP_243331762.1">
    <property type="nucleotide sequence ID" value="NZ_AP027081.1"/>
</dbReference>
<evidence type="ECO:0000313" key="3">
    <source>
        <dbReference type="Proteomes" id="UP001228113"/>
    </source>
</evidence>
<dbReference type="EMBL" id="AP027081">
    <property type="protein sequence ID" value="BDU78698.1"/>
    <property type="molecule type" value="Genomic_DNA"/>
</dbReference>
<sequence length="194" mass="21120">MKKLGAALTLLLLAACQKPAVWTAVTPLESELPGGLRVRGEAGWNRLDTHQAGTWNVRWTVNGETLDRLWFFAGVPAGQPLVRVRGEVPKGAAVFKEGMQAEDVAELFESFLSAGGSTFRRDRLAPHPFAGGDGFRFDYTLIRKADDVTLKGSAFGAVRGGKLYLIVFQAPRVHYFAALLPRAEAVVKSARIEP</sequence>
<proteinExistence type="predicted"/>
<dbReference type="KEGG" id="msea:METESE_36560"/>
<keyword evidence="1" id="KW-0732">Signal</keyword>
<dbReference type="PROSITE" id="PS51257">
    <property type="entry name" value="PROKAR_LIPOPROTEIN"/>
    <property type="match status" value="1"/>
</dbReference>
<name>A0AA48KHT8_9BACT</name>
<evidence type="ECO:0000313" key="2">
    <source>
        <dbReference type="EMBL" id="BDU78698.1"/>
    </source>
</evidence>
<reference evidence="2" key="1">
    <citation type="journal article" date="2023" name="Int. J. Syst. Evol. Microbiol.">
        <title>Mesoterricola silvestris gen. nov., sp. nov., Mesoterricola sediminis sp. nov., Geothrix oryzae sp. nov., Geothrix edaphica sp. nov., Geothrix rubra sp. nov., and Geothrix limicola sp. nov., six novel members of Acidobacteriota isolated from soils.</title>
        <authorList>
            <person name="Itoh H."/>
            <person name="Sugisawa Y."/>
            <person name="Mise K."/>
            <person name="Xu Z."/>
            <person name="Kuniyasu M."/>
            <person name="Ushijima N."/>
            <person name="Kawano K."/>
            <person name="Kobayashi E."/>
            <person name="Shiratori Y."/>
            <person name="Masuda Y."/>
            <person name="Senoo K."/>
        </authorList>
    </citation>
    <scope>NUCLEOTIDE SEQUENCE</scope>
    <source>
        <strain evidence="2">W786</strain>
    </source>
</reference>
<accession>A0AA48KHT8</accession>